<dbReference type="Proteomes" id="UP000017127">
    <property type="component" value="Unassembled WGS sequence"/>
</dbReference>
<dbReference type="AlphaFoldDB" id="U7QD72"/>
<evidence type="ECO:0000313" key="1">
    <source>
        <dbReference type="EMBL" id="ERT05824.1"/>
    </source>
</evidence>
<keyword evidence="2" id="KW-1185">Reference proteome</keyword>
<dbReference type="EMBL" id="AUZM01000048">
    <property type="protein sequence ID" value="ERT05824.1"/>
    <property type="molecule type" value="Genomic_DNA"/>
</dbReference>
<protein>
    <submittedName>
        <fullName evidence="1">Uncharacterized protein</fullName>
    </submittedName>
</protein>
<accession>U7QD72</accession>
<reference evidence="1 2" key="1">
    <citation type="journal article" date="2013" name="Front. Microbiol.">
        <title>Comparative genomic analyses of the cyanobacterium, Lyngbya aestuarii BL J, a powerful hydrogen producer.</title>
        <authorList>
            <person name="Kothari A."/>
            <person name="Vaughn M."/>
            <person name="Garcia-Pichel F."/>
        </authorList>
    </citation>
    <scope>NUCLEOTIDE SEQUENCE [LARGE SCALE GENOMIC DNA]</scope>
    <source>
        <strain evidence="1 2">BL J</strain>
    </source>
</reference>
<organism evidence="1 2">
    <name type="scientific">Lyngbya aestuarii BL J</name>
    <dbReference type="NCBI Taxonomy" id="1348334"/>
    <lineage>
        <taxon>Bacteria</taxon>
        <taxon>Bacillati</taxon>
        <taxon>Cyanobacteriota</taxon>
        <taxon>Cyanophyceae</taxon>
        <taxon>Oscillatoriophycideae</taxon>
        <taxon>Oscillatoriales</taxon>
        <taxon>Microcoleaceae</taxon>
        <taxon>Lyngbya</taxon>
    </lineage>
</organism>
<name>U7QD72_9CYAN</name>
<gene>
    <name evidence="1" type="ORF">M595_4223</name>
</gene>
<sequence length="41" mass="5008">MGSPRYSDSLPTGERHHIQQDFTESLHRLEQNYHLERRSIW</sequence>
<comment type="caution">
    <text evidence="1">The sequence shown here is derived from an EMBL/GenBank/DDBJ whole genome shotgun (WGS) entry which is preliminary data.</text>
</comment>
<proteinExistence type="predicted"/>
<evidence type="ECO:0000313" key="2">
    <source>
        <dbReference type="Proteomes" id="UP000017127"/>
    </source>
</evidence>